<evidence type="ECO:0000313" key="3">
    <source>
        <dbReference type="Proteomes" id="UP001165667"/>
    </source>
</evidence>
<protein>
    <submittedName>
        <fullName evidence="2">Uncharacterized protein</fullName>
    </submittedName>
</protein>
<dbReference type="RefSeq" id="WP_282584679.1">
    <property type="nucleotide sequence ID" value="NZ_JAMOIM010000005.1"/>
</dbReference>
<keyword evidence="3" id="KW-1185">Reference proteome</keyword>
<accession>A0AA42CME7</accession>
<organism evidence="2 3">
    <name type="scientific">Lichenifustis flavocetrariae</name>
    <dbReference type="NCBI Taxonomy" id="2949735"/>
    <lineage>
        <taxon>Bacteria</taxon>
        <taxon>Pseudomonadati</taxon>
        <taxon>Pseudomonadota</taxon>
        <taxon>Alphaproteobacteria</taxon>
        <taxon>Hyphomicrobiales</taxon>
        <taxon>Lichenihabitantaceae</taxon>
        <taxon>Lichenifustis</taxon>
    </lineage>
</organism>
<sequence length="451" mass="46091">MIDTVTGTSLDKASAIMLQEFSLGAGGTSATSVGSFALPQTSSGGNHAISGEYGSASEGFLQQSTNGKYLTLMGYGVNAGNFNAASGAATYGMTALGQTTSLNGQSVTTVPRVVALIGGNGQVDTSTALTGVFNTNNPRSAATVDGSSFYVSGQGAKGDTTQGVFYATRGASTATAIDTSTDTRDVSIFNNTLYVSRDYNPPNGGNQNFTNVSSLTGPGVTLPTSAAGLVETHIVPPASPFSTTGGNNGSIDLTAGLANGVNNSRIGKFVYLSPEQYFFASPSVLYVADSGQPKNGNVEKAALGEGGLQKWVLTNNVWTLQYDLAAGLDLKDNGKANSNTPTAPGVTGLFGLTGEVVGNQVELFATSYGLNELSPSYLYEITDDLSFSTIAQAGGETFNTLYAAPSDVDIRGVSFAPVSTVPLPAGLPLFAAGTILLGLFSRLNKRHAKVG</sequence>
<keyword evidence="1" id="KW-1133">Transmembrane helix</keyword>
<name>A0AA42CME7_9HYPH</name>
<evidence type="ECO:0000256" key="1">
    <source>
        <dbReference type="SAM" id="Phobius"/>
    </source>
</evidence>
<keyword evidence="1" id="KW-0472">Membrane</keyword>
<dbReference type="AlphaFoldDB" id="A0AA42CME7"/>
<gene>
    <name evidence="2" type="ORF">M8523_09785</name>
</gene>
<reference evidence="2" key="1">
    <citation type="submission" date="2022-05" db="EMBL/GenBank/DDBJ databases">
        <authorList>
            <person name="Pankratov T."/>
        </authorList>
    </citation>
    <scope>NUCLEOTIDE SEQUENCE</scope>
    <source>
        <strain evidence="2">BP6-180914</strain>
    </source>
</reference>
<dbReference type="EMBL" id="JAMOIM010000005">
    <property type="protein sequence ID" value="MCW6508312.1"/>
    <property type="molecule type" value="Genomic_DNA"/>
</dbReference>
<dbReference type="Proteomes" id="UP001165667">
    <property type="component" value="Unassembled WGS sequence"/>
</dbReference>
<proteinExistence type="predicted"/>
<feature type="transmembrane region" description="Helical" evidence="1">
    <location>
        <begin position="421"/>
        <end position="440"/>
    </location>
</feature>
<evidence type="ECO:0000313" key="2">
    <source>
        <dbReference type="EMBL" id="MCW6508312.1"/>
    </source>
</evidence>
<comment type="caution">
    <text evidence="2">The sequence shown here is derived from an EMBL/GenBank/DDBJ whole genome shotgun (WGS) entry which is preliminary data.</text>
</comment>
<keyword evidence="1" id="KW-0812">Transmembrane</keyword>